<comment type="caution">
    <text evidence="1">The sequence shown here is derived from an EMBL/GenBank/DDBJ whole genome shotgun (WGS) entry which is preliminary data.</text>
</comment>
<accession>A0ABR3MHL6</accession>
<evidence type="ECO:0000313" key="2">
    <source>
        <dbReference type="Proteomes" id="UP001558613"/>
    </source>
</evidence>
<organism evidence="1 2">
    <name type="scientific">Cirrhinus molitorella</name>
    <name type="common">mud carp</name>
    <dbReference type="NCBI Taxonomy" id="172907"/>
    <lineage>
        <taxon>Eukaryota</taxon>
        <taxon>Metazoa</taxon>
        <taxon>Chordata</taxon>
        <taxon>Craniata</taxon>
        <taxon>Vertebrata</taxon>
        <taxon>Euteleostomi</taxon>
        <taxon>Actinopterygii</taxon>
        <taxon>Neopterygii</taxon>
        <taxon>Teleostei</taxon>
        <taxon>Ostariophysi</taxon>
        <taxon>Cypriniformes</taxon>
        <taxon>Cyprinidae</taxon>
        <taxon>Labeoninae</taxon>
        <taxon>Labeonini</taxon>
        <taxon>Cirrhinus</taxon>
    </lineage>
</organism>
<keyword evidence="2" id="KW-1185">Reference proteome</keyword>
<reference evidence="1 2" key="1">
    <citation type="submission" date="2023-09" db="EMBL/GenBank/DDBJ databases">
        <authorList>
            <person name="Wang M."/>
        </authorList>
    </citation>
    <scope>NUCLEOTIDE SEQUENCE [LARGE SCALE GENOMIC DNA]</scope>
    <source>
        <strain evidence="1">GT-2023</strain>
        <tissue evidence="1">Liver</tissue>
    </source>
</reference>
<proteinExistence type="predicted"/>
<gene>
    <name evidence="1" type="ORF">QQF64_004835</name>
</gene>
<sequence>MKNPLFCINNDLGIRDFPLKRTVVNVAFSDIRGSQNSRVPSPHVTRQATAVSVLCCEVNVLLQGQAIIDS</sequence>
<dbReference type="EMBL" id="JAYMGO010000012">
    <property type="protein sequence ID" value="KAL1264480.1"/>
    <property type="molecule type" value="Genomic_DNA"/>
</dbReference>
<name>A0ABR3MHL6_9TELE</name>
<evidence type="ECO:0000313" key="1">
    <source>
        <dbReference type="EMBL" id="KAL1264480.1"/>
    </source>
</evidence>
<protein>
    <submittedName>
        <fullName evidence="1">Uncharacterized protein</fullName>
    </submittedName>
</protein>
<dbReference type="Proteomes" id="UP001558613">
    <property type="component" value="Unassembled WGS sequence"/>
</dbReference>